<keyword evidence="3" id="KW-1185">Reference proteome</keyword>
<keyword evidence="1" id="KW-1133">Transmembrane helix</keyword>
<reference evidence="2 3" key="1">
    <citation type="journal article" date="2016" name="Mol. Biol. Evol.">
        <title>Comparative Genomics of Early-Diverging Mushroom-Forming Fungi Provides Insights into the Origins of Lignocellulose Decay Capabilities.</title>
        <authorList>
            <person name="Nagy L.G."/>
            <person name="Riley R."/>
            <person name="Tritt A."/>
            <person name="Adam C."/>
            <person name="Daum C."/>
            <person name="Floudas D."/>
            <person name="Sun H."/>
            <person name="Yadav J.S."/>
            <person name="Pangilinan J."/>
            <person name="Larsson K.H."/>
            <person name="Matsuura K."/>
            <person name="Barry K."/>
            <person name="Labutti K."/>
            <person name="Kuo R."/>
            <person name="Ohm R.A."/>
            <person name="Bhattacharya S.S."/>
            <person name="Shirouzu T."/>
            <person name="Yoshinaga Y."/>
            <person name="Martin F.M."/>
            <person name="Grigoriev I.V."/>
            <person name="Hibbett D.S."/>
        </authorList>
    </citation>
    <scope>NUCLEOTIDE SEQUENCE [LARGE SCALE GENOMIC DNA]</scope>
    <source>
        <strain evidence="2 3">HHB12029</strain>
    </source>
</reference>
<feature type="transmembrane region" description="Helical" evidence="1">
    <location>
        <begin position="47"/>
        <end position="70"/>
    </location>
</feature>
<dbReference type="Proteomes" id="UP000077266">
    <property type="component" value="Unassembled WGS sequence"/>
</dbReference>
<dbReference type="InParanoid" id="A0A165EKR0"/>
<evidence type="ECO:0000256" key="1">
    <source>
        <dbReference type="SAM" id="Phobius"/>
    </source>
</evidence>
<keyword evidence="1" id="KW-0812">Transmembrane</keyword>
<proteinExistence type="predicted"/>
<accession>A0A165EKR0</accession>
<dbReference type="EMBL" id="KV426134">
    <property type="protein sequence ID" value="KZV87167.1"/>
    <property type="molecule type" value="Genomic_DNA"/>
</dbReference>
<keyword evidence="1" id="KW-0472">Membrane</keyword>
<protein>
    <submittedName>
        <fullName evidence="2">Uncharacterized protein</fullName>
    </submittedName>
</protein>
<name>A0A165EKR0_EXIGL</name>
<evidence type="ECO:0000313" key="2">
    <source>
        <dbReference type="EMBL" id="KZV87167.1"/>
    </source>
</evidence>
<organism evidence="2 3">
    <name type="scientific">Exidia glandulosa HHB12029</name>
    <dbReference type="NCBI Taxonomy" id="1314781"/>
    <lineage>
        <taxon>Eukaryota</taxon>
        <taxon>Fungi</taxon>
        <taxon>Dikarya</taxon>
        <taxon>Basidiomycota</taxon>
        <taxon>Agaricomycotina</taxon>
        <taxon>Agaricomycetes</taxon>
        <taxon>Auriculariales</taxon>
        <taxon>Exidiaceae</taxon>
        <taxon>Exidia</taxon>
    </lineage>
</organism>
<evidence type="ECO:0000313" key="3">
    <source>
        <dbReference type="Proteomes" id="UP000077266"/>
    </source>
</evidence>
<dbReference type="AlphaFoldDB" id="A0A165EKR0"/>
<sequence length="103" mass="11507">MYDTTSTFAAVRRHNFSRRFDQPHTYTYPSSAVARAPRTDRASRQRLFPSVPLTTTSAFVSTLAIVRVFVIPPLRSFLPLSAEAQAAKFRSTSFLADPPPAFV</sequence>
<gene>
    <name evidence="2" type="ORF">EXIGLDRAFT_724053</name>
</gene>